<reference evidence="1 2" key="1">
    <citation type="journal article" date="2018" name="Nat. Ecol. Evol.">
        <title>Genomic signatures of mitonuclear coevolution across populations of Tigriopus californicus.</title>
        <authorList>
            <person name="Barreto F.S."/>
            <person name="Watson E.T."/>
            <person name="Lima T.G."/>
            <person name="Willett C.S."/>
            <person name="Edmands S."/>
            <person name="Li W."/>
            <person name="Burton R.S."/>
        </authorList>
    </citation>
    <scope>NUCLEOTIDE SEQUENCE [LARGE SCALE GENOMIC DNA]</scope>
    <source>
        <strain evidence="1 2">San Diego</strain>
    </source>
</reference>
<gene>
    <name evidence="1" type="ORF">TCAL_15124</name>
</gene>
<evidence type="ECO:0000313" key="2">
    <source>
        <dbReference type="Proteomes" id="UP000318571"/>
    </source>
</evidence>
<accession>A0A553NTS1</accession>
<organism evidence="1 2">
    <name type="scientific">Tigriopus californicus</name>
    <name type="common">Marine copepod</name>
    <dbReference type="NCBI Taxonomy" id="6832"/>
    <lineage>
        <taxon>Eukaryota</taxon>
        <taxon>Metazoa</taxon>
        <taxon>Ecdysozoa</taxon>
        <taxon>Arthropoda</taxon>
        <taxon>Crustacea</taxon>
        <taxon>Multicrustacea</taxon>
        <taxon>Hexanauplia</taxon>
        <taxon>Copepoda</taxon>
        <taxon>Harpacticoida</taxon>
        <taxon>Harpacticidae</taxon>
        <taxon>Tigriopus</taxon>
    </lineage>
</organism>
<dbReference type="EMBL" id="VCGU01000010">
    <property type="protein sequence ID" value="TRY68829.1"/>
    <property type="molecule type" value="Genomic_DNA"/>
</dbReference>
<sequence length="221" mass="24957">MSWHWAEEPVADQNEKKIQLNSAVDIDDLVLASTHLLTLKNAVLDHRLNIDHSSQEVEISDIQMLGPARQNIRIHLTNEIRPSVQELGLCFARDHNAPHDFTTGVKCKYIPNERLRISLRNRGVAYQQKRSSGSALHLLNLLFPSRILYLPAGNSIQLHPTTLVSAMKRISKSMLASNALKGELRLKLWNLTSLRSRSRLAAAIIRGTAIVIFKNWLILLP</sequence>
<protein>
    <submittedName>
        <fullName evidence="1">Uncharacterized protein</fullName>
    </submittedName>
</protein>
<dbReference type="AlphaFoldDB" id="A0A553NTS1"/>
<keyword evidence="2" id="KW-1185">Reference proteome</keyword>
<proteinExistence type="predicted"/>
<dbReference type="Proteomes" id="UP000318571">
    <property type="component" value="Chromosome 1"/>
</dbReference>
<evidence type="ECO:0000313" key="1">
    <source>
        <dbReference type="EMBL" id="TRY68829.1"/>
    </source>
</evidence>
<comment type="caution">
    <text evidence="1">The sequence shown here is derived from an EMBL/GenBank/DDBJ whole genome shotgun (WGS) entry which is preliminary data.</text>
</comment>
<name>A0A553NTS1_TIGCA</name>